<evidence type="ECO:0000313" key="2">
    <source>
        <dbReference type="EMBL" id="KAJ8945772.1"/>
    </source>
</evidence>
<evidence type="ECO:0000256" key="1">
    <source>
        <dbReference type="SAM" id="MobiDB-lite"/>
    </source>
</evidence>
<keyword evidence="3" id="KW-1185">Reference proteome</keyword>
<proteinExistence type="predicted"/>
<name>A0AAV8Y561_9CUCU</name>
<feature type="region of interest" description="Disordered" evidence="1">
    <location>
        <begin position="21"/>
        <end position="72"/>
    </location>
</feature>
<evidence type="ECO:0000313" key="3">
    <source>
        <dbReference type="Proteomes" id="UP001162162"/>
    </source>
</evidence>
<dbReference type="AlphaFoldDB" id="A0AAV8Y561"/>
<dbReference type="Proteomes" id="UP001162162">
    <property type="component" value="Unassembled WGS sequence"/>
</dbReference>
<comment type="caution">
    <text evidence="2">The sequence shown here is derived from an EMBL/GenBank/DDBJ whole genome shotgun (WGS) entry which is preliminary data.</text>
</comment>
<feature type="compositionally biased region" description="Polar residues" evidence="1">
    <location>
        <begin position="51"/>
        <end position="72"/>
    </location>
</feature>
<accession>A0AAV8Y561</accession>
<protein>
    <submittedName>
        <fullName evidence="2">Uncharacterized protein</fullName>
    </submittedName>
</protein>
<gene>
    <name evidence="2" type="ORF">NQ318_013127</name>
</gene>
<sequence length="72" mass="8177">MIPYFGKHGCKQFIRGNPIRYEGRGPSRASFVGTRANDRRDPPRHREVADSGSNPNIKINPCFSRTTNVMED</sequence>
<organism evidence="2 3">
    <name type="scientific">Aromia moschata</name>
    <dbReference type="NCBI Taxonomy" id="1265417"/>
    <lineage>
        <taxon>Eukaryota</taxon>
        <taxon>Metazoa</taxon>
        <taxon>Ecdysozoa</taxon>
        <taxon>Arthropoda</taxon>
        <taxon>Hexapoda</taxon>
        <taxon>Insecta</taxon>
        <taxon>Pterygota</taxon>
        <taxon>Neoptera</taxon>
        <taxon>Endopterygota</taxon>
        <taxon>Coleoptera</taxon>
        <taxon>Polyphaga</taxon>
        <taxon>Cucujiformia</taxon>
        <taxon>Chrysomeloidea</taxon>
        <taxon>Cerambycidae</taxon>
        <taxon>Cerambycinae</taxon>
        <taxon>Callichromatini</taxon>
        <taxon>Aromia</taxon>
    </lineage>
</organism>
<reference evidence="2" key="1">
    <citation type="journal article" date="2023" name="Insect Mol. Biol.">
        <title>Genome sequencing provides insights into the evolution of gene families encoding plant cell wall-degrading enzymes in longhorned beetles.</title>
        <authorList>
            <person name="Shin N.R."/>
            <person name="Okamura Y."/>
            <person name="Kirsch R."/>
            <person name="Pauchet Y."/>
        </authorList>
    </citation>
    <scope>NUCLEOTIDE SEQUENCE</scope>
    <source>
        <strain evidence="2">AMC_N1</strain>
    </source>
</reference>
<feature type="compositionally biased region" description="Basic and acidic residues" evidence="1">
    <location>
        <begin position="36"/>
        <end position="49"/>
    </location>
</feature>
<dbReference type="EMBL" id="JAPWTK010000208">
    <property type="protein sequence ID" value="KAJ8945772.1"/>
    <property type="molecule type" value="Genomic_DNA"/>
</dbReference>